<dbReference type="Proteomes" id="UP000244880">
    <property type="component" value="Unassembled WGS sequence"/>
</dbReference>
<gene>
    <name evidence="2" type="ORF">ASD8599_01564</name>
</gene>
<proteinExistence type="predicted"/>
<organism evidence="2 3">
    <name type="scientific">Ascidiaceihabitans donghaensis</name>
    <dbReference type="NCBI Taxonomy" id="1510460"/>
    <lineage>
        <taxon>Bacteria</taxon>
        <taxon>Pseudomonadati</taxon>
        <taxon>Pseudomonadota</taxon>
        <taxon>Alphaproteobacteria</taxon>
        <taxon>Rhodobacterales</taxon>
        <taxon>Paracoccaceae</taxon>
        <taxon>Ascidiaceihabitans</taxon>
    </lineage>
</organism>
<accession>A0A2R8BCU5</accession>
<sequence length="133" mass="15820">MIKRTLDDFQGRWRLTRAIAHDTGQTARFTGLAAWQPHDGGLIYTEIGRLEIPGQPSMSAERKYVWDRDLRVYFDDGRFFHQVPETGGPTEHWCDPDQYDVVYDFSQWPRWSCVWDVRGPRKSYQMRSDYEQL</sequence>
<feature type="domain" description="DUF6314" evidence="1">
    <location>
        <begin position="9"/>
        <end position="131"/>
    </location>
</feature>
<evidence type="ECO:0000313" key="2">
    <source>
        <dbReference type="EMBL" id="SPH20823.1"/>
    </source>
</evidence>
<dbReference type="InterPro" id="IPR045632">
    <property type="entry name" value="DUF6314"/>
</dbReference>
<keyword evidence="3" id="KW-1185">Reference proteome</keyword>
<protein>
    <recommendedName>
        <fullName evidence="1">DUF6314 domain-containing protein</fullName>
    </recommendedName>
</protein>
<dbReference type="AlphaFoldDB" id="A0A2R8BCU5"/>
<dbReference type="Pfam" id="PF19834">
    <property type="entry name" value="DUF6314"/>
    <property type="match status" value="1"/>
</dbReference>
<dbReference type="RefSeq" id="WP_108827977.1">
    <property type="nucleotide sequence ID" value="NZ_OMOR01000001.1"/>
</dbReference>
<dbReference type="EMBL" id="OMOR01000001">
    <property type="protein sequence ID" value="SPH20823.1"/>
    <property type="molecule type" value="Genomic_DNA"/>
</dbReference>
<evidence type="ECO:0000313" key="3">
    <source>
        <dbReference type="Proteomes" id="UP000244880"/>
    </source>
</evidence>
<evidence type="ECO:0000259" key="1">
    <source>
        <dbReference type="Pfam" id="PF19834"/>
    </source>
</evidence>
<reference evidence="2 3" key="1">
    <citation type="submission" date="2018-03" db="EMBL/GenBank/DDBJ databases">
        <authorList>
            <person name="Keele B.F."/>
        </authorList>
    </citation>
    <scope>NUCLEOTIDE SEQUENCE [LARGE SCALE GENOMIC DNA]</scope>
    <source>
        <strain evidence="2 3">CECT 8599</strain>
    </source>
</reference>
<dbReference type="OrthoDB" id="7351979at2"/>
<name>A0A2R8BCU5_9RHOB</name>